<organism evidence="3 4">
    <name type="scientific">Ranitomeya imitator</name>
    <name type="common">mimic poison frog</name>
    <dbReference type="NCBI Taxonomy" id="111125"/>
    <lineage>
        <taxon>Eukaryota</taxon>
        <taxon>Metazoa</taxon>
        <taxon>Chordata</taxon>
        <taxon>Craniata</taxon>
        <taxon>Vertebrata</taxon>
        <taxon>Euteleostomi</taxon>
        <taxon>Amphibia</taxon>
        <taxon>Batrachia</taxon>
        <taxon>Anura</taxon>
        <taxon>Neobatrachia</taxon>
        <taxon>Hyloidea</taxon>
        <taxon>Dendrobatidae</taxon>
        <taxon>Dendrobatinae</taxon>
        <taxon>Ranitomeya</taxon>
    </lineage>
</organism>
<evidence type="ECO:0000313" key="3">
    <source>
        <dbReference type="EMBL" id="CAJ0921105.1"/>
    </source>
</evidence>
<comment type="caution">
    <text evidence="3">The sequence shown here is derived from an EMBL/GenBank/DDBJ whole genome shotgun (WGS) entry which is preliminary data.</text>
</comment>
<gene>
    <name evidence="3" type="ORF">RIMI_LOCUS1447471</name>
</gene>
<dbReference type="Pfam" id="PF26215">
    <property type="entry name" value="HTH_animal"/>
    <property type="match status" value="1"/>
</dbReference>
<evidence type="ECO:0000256" key="1">
    <source>
        <dbReference type="SAM" id="SignalP"/>
    </source>
</evidence>
<name>A0ABN9KVZ2_9NEOB</name>
<proteinExistence type="predicted"/>
<reference evidence="3" key="1">
    <citation type="submission" date="2023-07" db="EMBL/GenBank/DDBJ databases">
        <authorList>
            <person name="Stuckert A."/>
        </authorList>
    </citation>
    <scope>NUCLEOTIDE SEQUENCE</scope>
</reference>
<dbReference type="Proteomes" id="UP001176940">
    <property type="component" value="Unassembled WGS sequence"/>
</dbReference>
<dbReference type="EMBL" id="CAUEEQ010001889">
    <property type="protein sequence ID" value="CAJ0921105.1"/>
    <property type="molecule type" value="Genomic_DNA"/>
</dbReference>
<keyword evidence="1" id="KW-0732">Signal</keyword>
<feature type="domain" description="Helix-turn-helix" evidence="2">
    <location>
        <begin position="108"/>
        <end position="163"/>
    </location>
</feature>
<accession>A0ABN9KVZ2</accession>
<feature type="chain" id="PRO_5045122968" description="Helix-turn-helix domain-containing protein" evidence="1">
    <location>
        <begin position="24"/>
        <end position="337"/>
    </location>
</feature>
<dbReference type="PANTHER" id="PTHR21301:SF13">
    <property type="match status" value="1"/>
</dbReference>
<evidence type="ECO:0000313" key="4">
    <source>
        <dbReference type="Proteomes" id="UP001176940"/>
    </source>
</evidence>
<dbReference type="PANTHER" id="PTHR21301">
    <property type="entry name" value="REVERSE TRANSCRIPTASE"/>
    <property type="match status" value="1"/>
</dbReference>
<dbReference type="InterPro" id="IPR058912">
    <property type="entry name" value="HTH_animal"/>
</dbReference>
<feature type="signal peptide" evidence="1">
    <location>
        <begin position="1"/>
        <end position="23"/>
    </location>
</feature>
<sequence length="337" mass="38440">MGAACAPSFAGLFLGFWERGVFGGDGPRDVDHVQCWLRYIDDLFIIWQGTEIQLQDFMQQLNINNFNIKLTYFASKNSINFLDINISVDQDLFLQTDVYRKPTSTNSLLHARSSHPYSTIKAIPVGQFLRMRRICSSESKFQFQANDLRTRFLERGYAKQCIKAGYNRAKSCIRDELLRPKPKTTNRENQTRFISTYNGQWQDMRACISKHWDVLKTDATLAKNLTDVPLMTPRRSKNLGDLLMSSHYVPAIDRRGPFFNTGGPIKGCFSCGNCIACKNIVRATTFQSVDGTRQFNILQHITCKTTQVIYYATCTCPKTYIGPFAVQDYDPLAFCAL</sequence>
<keyword evidence="4" id="KW-1185">Reference proteome</keyword>
<protein>
    <recommendedName>
        <fullName evidence="2">Helix-turn-helix domain-containing protein</fullName>
    </recommendedName>
</protein>
<evidence type="ECO:0000259" key="2">
    <source>
        <dbReference type="Pfam" id="PF26215"/>
    </source>
</evidence>